<proteinExistence type="predicted"/>
<dbReference type="AlphaFoldDB" id="A0A251V579"/>
<protein>
    <submittedName>
        <fullName evidence="1">Uncharacterized protein</fullName>
    </submittedName>
</protein>
<sequence length="56" mass="6713">MFWSPESLYYNPVWHGIVATWETLVYNPILDLDSSREITSPSRPLIRRYFIPFSHI</sequence>
<keyword evidence="2" id="KW-1185">Reference proteome</keyword>
<reference evidence="2" key="1">
    <citation type="journal article" date="2017" name="Nature">
        <title>The sunflower genome provides insights into oil metabolism, flowering and Asterid evolution.</title>
        <authorList>
            <person name="Badouin H."/>
            <person name="Gouzy J."/>
            <person name="Grassa C.J."/>
            <person name="Murat F."/>
            <person name="Staton S.E."/>
            <person name="Cottret L."/>
            <person name="Lelandais-Briere C."/>
            <person name="Owens G.L."/>
            <person name="Carrere S."/>
            <person name="Mayjonade B."/>
            <person name="Legrand L."/>
            <person name="Gill N."/>
            <person name="Kane N.C."/>
            <person name="Bowers J.E."/>
            <person name="Hubner S."/>
            <person name="Bellec A."/>
            <person name="Berard A."/>
            <person name="Berges H."/>
            <person name="Blanchet N."/>
            <person name="Boniface M.C."/>
            <person name="Brunel D."/>
            <person name="Catrice O."/>
            <person name="Chaidir N."/>
            <person name="Claudel C."/>
            <person name="Donnadieu C."/>
            <person name="Faraut T."/>
            <person name="Fievet G."/>
            <person name="Helmstetter N."/>
            <person name="King M."/>
            <person name="Knapp S.J."/>
            <person name="Lai Z."/>
            <person name="Le Paslier M.C."/>
            <person name="Lippi Y."/>
            <person name="Lorenzon L."/>
            <person name="Mandel J.R."/>
            <person name="Marage G."/>
            <person name="Marchand G."/>
            <person name="Marquand E."/>
            <person name="Bret-Mestries E."/>
            <person name="Morien E."/>
            <person name="Nambeesan S."/>
            <person name="Nguyen T."/>
            <person name="Pegot-Espagnet P."/>
            <person name="Pouilly N."/>
            <person name="Raftis F."/>
            <person name="Sallet E."/>
            <person name="Schiex T."/>
            <person name="Thomas J."/>
            <person name="Vandecasteele C."/>
            <person name="Vares D."/>
            <person name="Vear F."/>
            <person name="Vautrin S."/>
            <person name="Crespi M."/>
            <person name="Mangin B."/>
            <person name="Burke J.M."/>
            <person name="Salse J."/>
            <person name="Munos S."/>
            <person name="Vincourt P."/>
            <person name="Rieseberg L.H."/>
            <person name="Langlade N.B."/>
        </authorList>
    </citation>
    <scope>NUCLEOTIDE SEQUENCE [LARGE SCALE GENOMIC DNA]</scope>
    <source>
        <strain evidence="2">cv. SF193</strain>
    </source>
</reference>
<name>A0A251V579_HELAN</name>
<dbReference type="Proteomes" id="UP000215914">
    <property type="component" value="Chromosome 3"/>
</dbReference>
<accession>A0A251V579</accession>
<evidence type="ECO:0000313" key="2">
    <source>
        <dbReference type="Proteomes" id="UP000215914"/>
    </source>
</evidence>
<evidence type="ECO:0000313" key="1">
    <source>
        <dbReference type="EMBL" id="OTG30423.1"/>
    </source>
</evidence>
<dbReference type="InParanoid" id="A0A251V579"/>
<dbReference type="EMBL" id="CM007892">
    <property type="protein sequence ID" value="OTG30423.1"/>
    <property type="molecule type" value="Genomic_DNA"/>
</dbReference>
<organism evidence="1 2">
    <name type="scientific">Helianthus annuus</name>
    <name type="common">Common sunflower</name>
    <dbReference type="NCBI Taxonomy" id="4232"/>
    <lineage>
        <taxon>Eukaryota</taxon>
        <taxon>Viridiplantae</taxon>
        <taxon>Streptophyta</taxon>
        <taxon>Embryophyta</taxon>
        <taxon>Tracheophyta</taxon>
        <taxon>Spermatophyta</taxon>
        <taxon>Magnoliopsida</taxon>
        <taxon>eudicotyledons</taxon>
        <taxon>Gunneridae</taxon>
        <taxon>Pentapetalae</taxon>
        <taxon>asterids</taxon>
        <taxon>campanulids</taxon>
        <taxon>Asterales</taxon>
        <taxon>Asteraceae</taxon>
        <taxon>Asteroideae</taxon>
        <taxon>Heliantheae alliance</taxon>
        <taxon>Heliantheae</taxon>
        <taxon>Helianthus</taxon>
    </lineage>
</organism>
<gene>
    <name evidence="1" type="ORF">HannXRQ_Chr03g0064341</name>
</gene>